<dbReference type="PANTHER" id="PTHR31025">
    <property type="entry name" value="SI:CH211-196P9.1-RELATED"/>
    <property type="match status" value="1"/>
</dbReference>
<dbReference type="AlphaFoldDB" id="A0A3N0Z917"/>
<accession>A0A3N0Z917</accession>
<keyword evidence="3" id="KW-1185">Reference proteome</keyword>
<name>A0A3N0Z917_ANAGA</name>
<comment type="caution">
    <text evidence="2">The sequence shown here is derived from an EMBL/GenBank/DDBJ whole genome shotgun (WGS) entry which is preliminary data.</text>
</comment>
<organism evidence="2 3">
    <name type="scientific">Anabarilius grahami</name>
    <name type="common">Kanglang fish</name>
    <name type="synonym">Barilius grahami</name>
    <dbReference type="NCBI Taxonomy" id="495550"/>
    <lineage>
        <taxon>Eukaryota</taxon>
        <taxon>Metazoa</taxon>
        <taxon>Chordata</taxon>
        <taxon>Craniata</taxon>
        <taxon>Vertebrata</taxon>
        <taxon>Euteleostomi</taxon>
        <taxon>Actinopterygii</taxon>
        <taxon>Neopterygii</taxon>
        <taxon>Teleostei</taxon>
        <taxon>Ostariophysi</taxon>
        <taxon>Cypriniformes</taxon>
        <taxon>Xenocyprididae</taxon>
        <taxon>Xenocypridinae</taxon>
        <taxon>Xenocypridinae incertae sedis</taxon>
        <taxon>Anabarilius</taxon>
    </lineage>
</organism>
<feature type="region of interest" description="Disordered" evidence="1">
    <location>
        <begin position="272"/>
        <end position="323"/>
    </location>
</feature>
<protein>
    <submittedName>
        <fullName evidence="2">Uncharacterized protein</fullName>
    </submittedName>
</protein>
<reference evidence="2 3" key="1">
    <citation type="submission" date="2018-10" db="EMBL/GenBank/DDBJ databases">
        <title>Genome assembly for a Yunnan-Guizhou Plateau 3E fish, Anabarilius grahami (Regan), and its evolutionary and genetic applications.</title>
        <authorList>
            <person name="Jiang W."/>
        </authorList>
    </citation>
    <scope>NUCLEOTIDE SEQUENCE [LARGE SCALE GENOMIC DNA]</scope>
    <source>
        <strain evidence="2">AG-KIZ</strain>
        <tissue evidence="2">Muscle</tissue>
    </source>
</reference>
<evidence type="ECO:0000256" key="1">
    <source>
        <dbReference type="SAM" id="MobiDB-lite"/>
    </source>
</evidence>
<proteinExistence type="predicted"/>
<dbReference type="EMBL" id="RJVU01003897">
    <property type="protein sequence ID" value="ROL54946.1"/>
    <property type="molecule type" value="Genomic_DNA"/>
</dbReference>
<feature type="compositionally biased region" description="Basic and acidic residues" evidence="1">
    <location>
        <begin position="276"/>
        <end position="295"/>
    </location>
</feature>
<evidence type="ECO:0000313" key="3">
    <source>
        <dbReference type="Proteomes" id="UP000281406"/>
    </source>
</evidence>
<dbReference type="OrthoDB" id="8958149at2759"/>
<sequence>MQLVMLCREQDLQFFGQDLVFSRLVNDLRDIEESGIILDDGEKLQGALIAIVGDNLGSHSVGGFTENFSKSKNFCRYCMIHRDDFEREPTKIGPLRTQEAYKNSVRGLSLGHSLIDGGGGGTQHSQPSDNAASDTITLTLTPVTELEVSSIMTSPQCSVPLQNKTWTSTFKIPWEKTRPTLQRCLSQNTIPEDTDRRHMVRITVDAMREKCLNPTWSQCTVIAKSVVDKYPGSFEDRTDEGDRMGNGYFTLSSQLKNRVDNLNRNNTLARLRKPKRPADTNDVHPAQPEKVEKTDSYGCINWQPSQLPEGETIDSLHHHKRRT</sequence>
<evidence type="ECO:0000313" key="2">
    <source>
        <dbReference type="EMBL" id="ROL54946.1"/>
    </source>
</evidence>
<dbReference type="PANTHER" id="PTHR31025:SF22">
    <property type="entry name" value="IP13529P"/>
    <property type="match status" value="1"/>
</dbReference>
<dbReference type="Proteomes" id="UP000281406">
    <property type="component" value="Unassembled WGS sequence"/>
</dbReference>
<gene>
    <name evidence="2" type="ORF">DPX16_23865</name>
</gene>